<dbReference type="RefSeq" id="XP_040603908.1">
    <property type="nucleotide sequence ID" value="XM_040747974.1"/>
</dbReference>
<accession>A0ABM2XP82</accession>
<evidence type="ECO:0000313" key="4">
    <source>
        <dbReference type="RefSeq" id="XP_040603908.1"/>
    </source>
</evidence>
<evidence type="ECO:0000256" key="2">
    <source>
        <dbReference type="SAM" id="Phobius"/>
    </source>
</evidence>
<protein>
    <submittedName>
        <fullName evidence="4">Hepatitis A virus cellular receptor 1 homolog</fullName>
    </submittedName>
</protein>
<keyword evidence="4" id="KW-0675">Receptor</keyword>
<evidence type="ECO:0000313" key="3">
    <source>
        <dbReference type="Proteomes" id="UP000886700"/>
    </source>
</evidence>
<keyword evidence="3" id="KW-1185">Reference proteome</keyword>
<keyword evidence="2" id="KW-0472">Membrane</keyword>
<organism evidence="3 4">
    <name type="scientific">Mesocricetus auratus</name>
    <name type="common">Golden hamster</name>
    <dbReference type="NCBI Taxonomy" id="10036"/>
    <lineage>
        <taxon>Eukaryota</taxon>
        <taxon>Metazoa</taxon>
        <taxon>Chordata</taxon>
        <taxon>Craniata</taxon>
        <taxon>Vertebrata</taxon>
        <taxon>Euteleostomi</taxon>
        <taxon>Mammalia</taxon>
        <taxon>Eutheria</taxon>
        <taxon>Euarchontoglires</taxon>
        <taxon>Glires</taxon>
        <taxon>Rodentia</taxon>
        <taxon>Myomorpha</taxon>
        <taxon>Muroidea</taxon>
        <taxon>Cricetidae</taxon>
        <taxon>Cricetinae</taxon>
        <taxon>Mesocricetus</taxon>
    </lineage>
</organism>
<keyword evidence="2" id="KW-1133">Transmembrane helix</keyword>
<dbReference type="GeneID" id="110341206"/>
<evidence type="ECO:0000256" key="1">
    <source>
        <dbReference type="SAM" id="MobiDB-lite"/>
    </source>
</evidence>
<sequence length="83" mass="9312">MRPTHEPASPRVSTLTPTTPVHMETYKPDWNNSVISSNDSWNNYTESIPSLNPPVKMTKDMPLGYVIAAFMVMLYVGALALMR</sequence>
<proteinExistence type="predicted"/>
<reference evidence="4" key="1">
    <citation type="submission" date="2025-08" db="UniProtKB">
        <authorList>
            <consortium name="RefSeq"/>
        </authorList>
    </citation>
    <scope>IDENTIFICATION</scope>
    <source>
        <tissue evidence="4">Liver</tissue>
    </source>
</reference>
<feature type="transmembrane region" description="Helical" evidence="2">
    <location>
        <begin position="63"/>
        <end position="82"/>
    </location>
</feature>
<dbReference type="Proteomes" id="UP000886700">
    <property type="component" value="Unplaced"/>
</dbReference>
<name>A0ABM2XP82_MESAU</name>
<feature type="region of interest" description="Disordered" evidence="1">
    <location>
        <begin position="1"/>
        <end position="24"/>
    </location>
</feature>
<gene>
    <name evidence="4" type="primary">LOC110341206</name>
</gene>
<keyword evidence="2" id="KW-0812">Transmembrane</keyword>